<dbReference type="InterPro" id="IPR038607">
    <property type="entry name" value="PhoD-like_sf"/>
</dbReference>
<evidence type="ECO:0000259" key="1">
    <source>
        <dbReference type="Pfam" id="PF09423"/>
    </source>
</evidence>
<dbReference type="SUPFAM" id="SSF56300">
    <property type="entry name" value="Metallo-dependent phosphatases"/>
    <property type="match status" value="1"/>
</dbReference>
<sequence length="540" mass="59948">MTPPNPQDALRAAAAHVSRRRFFTVTGAAAALAFSVGLPRAHADEPADPGRIRREPFTLGVASGDPTPDGVVLWTRLAPAAFEPDGGLPQTPFLVHWEIAHDEGFRRVVRRGREPAHPEFHHTVHVEADGLAPGRPYYYRFRVGRWTSPVGRTSTAPRHGEHNSSLRFGAVACQNYPGGYYTAFQHLANEDLDAVFHLGDWIYEGAVGSTGGSRAYPPGTLPDVFNHETVTLADYRLRYALYRSDPDLRAAQAAHPWILTWDDHEVENNYAGAISQDNQPPEEFLVRRAAAYRAYWENQPLRRPQRPRGADLRLYRRLHYGTLAQFDVLDGRQYRSDQAYGGVWAPPGPDADDPGRTMLGERQEHWLADGWRESRARWNVVPQQVVLAERRSEPAAGYRVSMDAWDGYTAARTRFLDAAEAAGVENLVVLTGDVHVHYAMDVKRDYADPDAPAVASEIVASSISSGGDGAERPANYDRLTQANPHLRFYDGRRGYVTVELTREQCRADFRVVPYVTAPGAGVTTAASYATEAGRPGLHRV</sequence>
<dbReference type="InterPro" id="IPR006311">
    <property type="entry name" value="TAT_signal"/>
</dbReference>
<evidence type="ECO:0000259" key="2">
    <source>
        <dbReference type="Pfam" id="PF16655"/>
    </source>
</evidence>
<dbReference type="PROSITE" id="PS51318">
    <property type="entry name" value="TAT"/>
    <property type="match status" value="1"/>
</dbReference>
<organism evidence="3 4">
    <name type="scientific">Streptomyces synnematoformans</name>
    <dbReference type="NCBI Taxonomy" id="415721"/>
    <lineage>
        <taxon>Bacteria</taxon>
        <taxon>Bacillati</taxon>
        <taxon>Actinomycetota</taxon>
        <taxon>Actinomycetes</taxon>
        <taxon>Kitasatosporales</taxon>
        <taxon>Streptomycetaceae</taxon>
        <taxon>Streptomyces</taxon>
    </lineage>
</organism>
<keyword evidence="4" id="KW-1185">Reference proteome</keyword>
<feature type="domain" description="PhoD-like phosphatase metallophosphatase" evidence="1">
    <location>
        <begin position="168"/>
        <end position="509"/>
    </location>
</feature>
<dbReference type="Gene3D" id="2.60.40.380">
    <property type="entry name" value="Purple acid phosphatase-like, N-terminal"/>
    <property type="match status" value="1"/>
</dbReference>
<dbReference type="RefSeq" id="WP_344293163.1">
    <property type="nucleotide sequence ID" value="NZ_BAAAPF010000258.1"/>
</dbReference>
<dbReference type="InterPro" id="IPR029052">
    <property type="entry name" value="Metallo-depent_PP-like"/>
</dbReference>
<comment type="caution">
    <text evidence="3">The sequence shown here is derived from an EMBL/GenBank/DDBJ whole genome shotgun (WGS) entry which is preliminary data.</text>
</comment>
<gene>
    <name evidence="3" type="ORF">GCM10009802_54100</name>
</gene>
<dbReference type="InterPro" id="IPR018946">
    <property type="entry name" value="PhoD-like_MPP"/>
</dbReference>
<evidence type="ECO:0000313" key="3">
    <source>
        <dbReference type="EMBL" id="GAA1499766.1"/>
    </source>
</evidence>
<dbReference type="InterPro" id="IPR052900">
    <property type="entry name" value="Phospholipid_Metab_Enz"/>
</dbReference>
<dbReference type="EMBL" id="BAAAPF010000258">
    <property type="protein sequence ID" value="GAA1499766.1"/>
    <property type="molecule type" value="Genomic_DNA"/>
</dbReference>
<accession>A0ABP4KDM4</accession>
<dbReference type="Pfam" id="PF09423">
    <property type="entry name" value="PhoD"/>
    <property type="match status" value="1"/>
</dbReference>
<dbReference type="Proteomes" id="UP001500443">
    <property type="component" value="Unassembled WGS sequence"/>
</dbReference>
<protein>
    <submittedName>
        <fullName evidence="3">Alkaline phosphatase D family protein</fullName>
    </submittedName>
</protein>
<dbReference type="InterPro" id="IPR032093">
    <property type="entry name" value="PhoD_N"/>
</dbReference>
<dbReference type="Gene3D" id="3.60.21.70">
    <property type="entry name" value="PhoD-like phosphatase"/>
    <property type="match status" value="1"/>
</dbReference>
<dbReference type="PANTHER" id="PTHR43606">
    <property type="entry name" value="PHOSPHATASE, PUTATIVE (AFU_ORTHOLOGUE AFUA_6G08710)-RELATED"/>
    <property type="match status" value="1"/>
</dbReference>
<dbReference type="Pfam" id="PF16655">
    <property type="entry name" value="PhoD_N"/>
    <property type="match status" value="1"/>
</dbReference>
<dbReference type="CDD" id="cd07389">
    <property type="entry name" value="MPP_PhoD"/>
    <property type="match status" value="1"/>
</dbReference>
<proteinExistence type="predicted"/>
<dbReference type="PANTHER" id="PTHR43606:SF2">
    <property type="entry name" value="ALKALINE PHOSPHATASE FAMILY PROTEIN (AFU_ORTHOLOGUE AFUA_5G03860)"/>
    <property type="match status" value="1"/>
</dbReference>
<reference evidence="4" key="1">
    <citation type="journal article" date="2019" name="Int. J. Syst. Evol. Microbiol.">
        <title>The Global Catalogue of Microorganisms (GCM) 10K type strain sequencing project: providing services to taxonomists for standard genome sequencing and annotation.</title>
        <authorList>
            <consortium name="The Broad Institute Genomics Platform"/>
            <consortium name="The Broad Institute Genome Sequencing Center for Infectious Disease"/>
            <person name="Wu L."/>
            <person name="Ma J."/>
        </authorList>
    </citation>
    <scope>NUCLEOTIDE SEQUENCE [LARGE SCALE GENOMIC DNA]</scope>
    <source>
        <strain evidence="4">JCM 15481</strain>
    </source>
</reference>
<evidence type="ECO:0000313" key="4">
    <source>
        <dbReference type="Proteomes" id="UP001500443"/>
    </source>
</evidence>
<feature type="domain" description="Phospholipase D N-terminal" evidence="2">
    <location>
        <begin position="59"/>
        <end position="155"/>
    </location>
</feature>
<name>A0ABP4KDM4_9ACTN</name>